<dbReference type="Pfam" id="PF01535">
    <property type="entry name" value="PPR"/>
    <property type="match status" value="3"/>
</dbReference>
<reference evidence="5" key="1">
    <citation type="submission" date="2020-02" db="EMBL/GenBank/DDBJ databases">
        <authorList>
            <person name="Scholz U."/>
            <person name="Mascher M."/>
            <person name="Fiebig A."/>
        </authorList>
    </citation>
    <scope>NUCLEOTIDE SEQUENCE</scope>
</reference>
<dbReference type="InterPro" id="IPR032867">
    <property type="entry name" value="DYW_dom"/>
</dbReference>
<evidence type="ECO:0000259" key="4">
    <source>
        <dbReference type="Pfam" id="PF14432"/>
    </source>
</evidence>
<evidence type="ECO:0000313" key="6">
    <source>
        <dbReference type="Proteomes" id="UP000663760"/>
    </source>
</evidence>
<feature type="repeat" description="PPR" evidence="2">
    <location>
        <begin position="306"/>
        <end position="336"/>
    </location>
</feature>
<dbReference type="SUPFAM" id="SSF48452">
    <property type="entry name" value="TPR-like"/>
    <property type="match status" value="1"/>
</dbReference>
<dbReference type="OrthoDB" id="185373at2759"/>
<keyword evidence="1" id="KW-0677">Repeat</keyword>
<dbReference type="EMBL" id="LR746267">
    <property type="protein sequence ID" value="CAA7394811.1"/>
    <property type="molecule type" value="Genomic_DNA"/>
</dbReference>
<evidence type="ECO:0000313" key="5">
    <source>
        <dbReference type="EMBL" id="CAA7394811.1"/>
    </source>
</evidence>
<dbReference type="GO" id="GO:0003723">
    <property type="term" value="F:RNA binding"/>
    <property type="evidence" value="ECO:0007669"/>
    <property type="project" value="InterPro"/>
</dbReference>
<dbReference type="InterPro" id="IPR011990">
    <property type="entry name" value="TPR-like_helical_dom_sf"/>
</dbReference>
<dbReference type="Pfam" id="PF14432">
    <property type="entry name" value="DYW_deaminase"/>
    <property type="match status" value="1"/>
</dbReference>
<dbReference type="PROSITE" id="PS51375">
    <property type="entry name" value="PPR"/>
    <property type="match status" value="4"/>
</dbReference>
<feature type="repeat" description="PPR" evidence="2">
    <location>
        <begin position="438"/>
        <end position="472"/>
    </location>
</feature>
<dbReference type="FunFam" id="1.25.40.10:FF:000184">
    <property type="entry name" value="Pentatricopeptide repeat-containing protein, chloroplastic"/>
    <property type="match status" value="1"/>
</dbReference>
<evidence type="ECO:0000256" key="3">
    <source>
        <dbReference type="SAM" id="MobiDB-lite"/>
    </source>
</evidence>
<feature type="repeat" description="PPR" evidence="2">
    <location>
        <begin position="204"/>
        <end position="234"/>
    </location>
</feature>
<dbReference type="PANTHER" id="PTHR47926:SF347">
    <property type="entry name" value="PENTATRICOPEPTIDE REPEAT-CONTAINING PROTEIN"/>
    <property type="match status" value="1"/>
</dbReference>
<dbReference type="InterPro" id="IPR046848">
    <property type="entry name" value="E_motif"/>
</dbReference>
<dbReference type="InterPro" id="IPR002885">
    <property type="entry name" value="PPR_rpt"/>
</dbReference>
<dbReference type="Pfam" id="PF20431">
    <property type="entry name" value="E_motif"/>
    <property type="match status" value="1"/>
</dbReference>
<dbReference type="FunFam" id="1.25.40.10:FF:000348">
    <property type="entry name" value="Pentatricopeptide repeat-containing protein chloroplastic"/>
    <property type="match status" value="1"/>
</dbReference>
<keyword evidence="6" id="KW-1185">Reference proteome</keyword>
<dbReference type="Proteomes" id="UP000663760">
    <property type="component" value="Chromosome 4"/>
</dbReference>
<sequence>MEGPTISTPLHVSPPPPPRPRGSQWRQQDSVFVSAATAAADSATSIPHLRQLHAQLLKVGVRDISLPLLSKLLSFSLSSASSSSLHYAVSVFCGVAAPPIPLCNRLLRVLSRSAEPDTALLAYARMREDDVPLDRFSFPPLLKAVARVRPRPAAVGVGRDLHGLAAKLGFDSDPFVQTGLIRAYSTTGLVDDARRMFDHMAHRDLVAWGVMLDGYYQTGCYEEVLSLFGEMQDEVATSFDAIILATVLSACGRMGDLSSGRAVHAYIANAGLEVDDHLRAALIGMYAGCGAMDLARTLYDEAPSRNPVAATALISGYARAGMAPAARAVFETMSERDLVAWTAMVAGYVDCGRPREALALFNEMRARGVRPDGVAVLGAISACAELGAPAAARWVHRLADRGGFLKATPVGNALVAMHAKCGSLTAARRVFDGMPHRNVISWTAMIHGYAMYGDGAAALREFDRMKSAGVEPNEVTFLGLLYACAHAGLVDDGRRVFDAMVAAHGVTAKVEHYGCMVDLLGRAKLLPEAIELIEGMPFEPNVIVWGALLAACRVHGELQLGETAARRILELDPDHDGAYVLLSNIYAGAGRWAAVAEVRKTMKARGLVKERGCSWTEAGGEVHEFATADEAHPRSGEIRAKLGEVVERLEAAGGYVPDTRCVLLDLEEEDDRKRAVLLHSEKLALAFALIGDGDGRRRGGCVRIAKNLRVCEDCHAFMAAFSGVFATEVVLRDRTRFHHFRDGRCSCNGFW</sequence>
<name>A0A7I8KAV2_SPIIN</name>
<accession>A0A7I8KAV2</accession>
<feature type="compositionally biased region" description="Polar residues" evidence="3">
    <location>
        <begin position="1"/>
        <end position="10"/>
    </location>
</feature>
<feature type="domain" description="DYW" evidence="4">
    <location>
        <begin position="654"/>
        <end position="751"/>
    </location>
</feature>
<dbReference type="Pfam" id="PF13041">
    <property type="entry name" value="PPR_2"/>
    <property type="match status" value="2"/>
</dbReference>
<dbReference type="FunFam" id="1.25.40.10:FF:000427">
    <property type="entry name" value="Pentatricopeptide repeat-containing protein chloroplastic"/>
    <property type="match status" value="1"/>
</dbReference>
<dbReference type="NCBIfam" id="TIGR00756">
    <property type="entry name" value="PPR"/>
    <property type="match status" value="4"/>
</dbReference>
<evidence type="ECO:0000256" key="1">
    <source>
        <dbReference type="ARBA" id="ARBA00022737"/>
    </source>
</evidence>
<gene>
    <name evidence="5" type="ORF">SI8410_04005472</name>
</gene>
<dbReference type="GO" id="GO:0008270">
    <property type="term" value="F:zinc ion binding"/>
    <property type="evidence" value="ECO:0007669"/>
    <property type="project" value="InterPro"/>
</dbReference>
<protein>
    <recommendedName>
        <fullName evidence="4">DYW domain-containing protein</fullName>
    </recommendedName>
</protein>
<dbReference type="InterPro" id="IPR046960">
    <property type="entry name" value="PPR_At4g14850-like_plant"/>
</dbReference>
<proteinExistence type="predicted"/>
<dbReference type="GO" id="GO:0009451">
    <property type="term" value="P:RNA modification"/>
    <property type="evidence" value="ECO:0007669"/>
    <property type="project" value="InterPro"/>
</dbReference>
<dbReference type="PANTHER" id="PTHR47926">
    <property type="entry name" value="PENTATRICOPEPTIDE REPEAT-CONTAINING PROTEIN"/>
    <property type="match status" value="1"/>
</dbReference>
<feature type="repeat" description="PPR" evidence="2">
    <location>
        <begin position="337"/>
        <end position="371"/>
    </location>
</feature>
<dbReference type="Gene3D" id="1.25.40.10">
    <property type="entry name" value="Tetratricopeptide repeat domain"/>
    <property type="match status" value="3"/>
</dbReference>
<evidence type="ECO:0000256" key="2">
    <source>
        <dbReference type="PROSITE-ProRule" id="PRU00708"/>
    </source>
</evidence>
<feature type="region of interest" description="Disordered" evidence="3">
    <location>
        <begin position="1"/>
        <end position="24"/>
    </location>
</feature>
<dbReference type="AlphaFoldDB" id="A0A7I8KAV2"/>
<organism evidence="5 6">
    <name type="scientific">Spirodela intermedia</name>
    <name type="common">Intermediate duckweed</name>
    <dbReference type="NCBI Taxonomy" id="51605"/>
    <lineage>
        <taxon>Eukaryota</taxon>
        <taxon>Viridiplantae</taxon>
        <taxon>Streptophyta</taxon>
        <taxon>Embryophyta</taxon>
        <taxon>Tracheophyta</taxon>
        <taxon>Spermatophyta</taxon>
        <taxon>Magnoliopsida</taxon>
        <taxon>Liliopsida</taxon>
        <taxon>Araceae</taxon>
        <taxon>Lemnoideae</taxon>
        <taxon>Spirodela</taxon>
    </lineage>
</organism>